<sequence length="25" mass="3083">MLNFGSFKFKYMILKQKLQTFDQLI</sequence>
<protein>
    <submittedName>
        <fullName evidence="1">Uncharacterized protein</fullName>
    </submittedName>
</protein>
<dbReference type="AlphaFoldDB" id="A0A0A9F7T5"/>
<name>A0A0A9F7T5_ARUDO</name>
<reference evidence="1" key="2">
    <citation type="journal article" date="2015" name="Data Brief">
        <title>Shoot transcriptome of the giant reed, Arundo donax.</title>
        <authorList>
            <person name="Barrero R.A."/>
            <person name="Guerrero F.D."/>
            <person name="Moolhuijzen P."/>
            <person name="Goolsby J.A."/>
            <person name="Tidwell J."/>
            <person name="Bellgard S.E."/>
            <person name="Bellgard M.I."/>
        </authorList>
    </citation>
    <scope>NUCLEOTIDE SEQUENCE</scope>
    <source>
        <tissue evidence="1">Shoot tissue taken approximately 20 cm above the soil surface</tissue>
    </source>
</reference>
<reference evidence="1" key="1">
    <citation type="submission" date="2014-09" db="EMBL/GenBank/DDBJ databases">
        <authorList>
            <person name="Magalhaes I.L.F."/>
            <person name="Oliveira U."/>
            <person name="Santos F.R."/>
            <person name="Vidigal T.H.D.A."/>
            <person name="Brescovit A.D."/>
            <person name="Santos A.J."/>
        </authorList>
    </citation>
    <scope>NUCLEOTIDE SEQUENCE</scope>
    <source>
        <tissue evidence="1">Shoot tissue taken approximately 20 cm above the soil surface</tissue>
    </source>
</reference>
<accession>A0A0A9F7T5</accession>
<dbReference type="EMBL" id="GBRH01191715">
    <property type="protein sequence ID" value="JAE06181.1"/>
    <property type="molecule type" value="Transcribed_RNA"/>
</dbReference>
<organism evidence="1">
    <name type="scientific">Arundo donax</name>
    <name type="common">Giant reed</name>
    <name type="synonym">Donax arundinaceus</name>
    <dbReference type="NCBI Taxonomy" id="35708"/>
    <lineage>
        <taxon>Eukaryota</taxon>
        <taxon>Viridiplantae</taxon>
        <taxon>Streptophyta</taxon>
        <taxon>Embryophyta</taxon>
        <taxon>Tracheophyta</taxon>
        <taxon>Spermatophyta</taxon>
        <taxon>Magnoliopsida</taxon>
        <taxon>Liliopsida</taxon>
        <taxon>Poales</taxon>
        <taxon>Poaceae</taxon>
        <taxon>PACMAD clade</taxon>
        <taxon>Arundinoideae</taxon>
        <taxon>Arundineae</taxon>
        <taxon>Arundo</taxon>
    </lineage>
</organism>
<evidence type="ECO:0000313" key="1">
    <source>
        <dbReference type="EMBL" id="JAE06181.1"/>
    </source>
</evidence>
<proteinExistence type="predicted"/>